<reference evidence="2 3" key="1">
    <citation type="journal article" date="2011" name="Proc. Natl. Acad. Sci. U.S.A.">
        <title>Evolutionary erosion of yeast sex chromosomes by mating-type switching accidents.</title>
        <authorList>
            <person name="Gordon J.L."/>
            <person name="Armisen D."/>
            <person name="Proux-Wera E."/>
            <person name="Oheigeartaigh S.S."/>
            <person name="Byrne K.P."/>
            <person name="Wolfe K.H."/>
        </authorList>
    </citation>
    <scope>NUCLEOTIDE SEQUENCE [LARGE SCALE GENOMIC DNA]</scope>
    <source>
        <strain evidence="3">ATCC 76901 / BCRC 22586 / CBS 4309 / NBRC 1992 / NRRL Y-12630</strain>
    </source>
</reference>
<dbReference type="GeneID" id="96905627"/>
<dbReference type="GO" id="GO:0051087">
    <property type="term" value="F:protein-folding chaperone binding"/>
    <property type="evidence" value="ECO:0007669"/>
    <property type="project" value="EnsemblFungi"/>
</dbReference>
<dbReference type="EMBL" id="HE576760">
    <property type="protein sequence ID" value="CCC71940.1"/>
    <property type="molecule type" value="Genomic_DNA"/>
</dbReference>
<proteinExistence type="predicted"/>
<keyword evidence="3" id="KW-1185">Reference proteome</keyword>
<organism evidence="2 3">
    <name type="scientific">Naumovozyma castellii</name>
    <name type="common">Yeast</name>
    <name type="synonym">Saccharomyces castellii</name>
    <dbReference type="NCBI Taxonomy" id="27288"/>
    <lineage>
        <taxon>Eukaryota</taxon>
        <taxon>Fungi</taxon>
        <taxon>Dikarya</taxon>
        <taxon>Ascomycota</taxon>
        <taxon>Saccharomycotina</taxon>
        <taxon>Saccharomycetes</taxon>
        <taxon>Saccharomycetales</taxon>
        <taxon>Saccharomycetaceae</taxon>
        <taxon>Naumovozyma</taxon>
    </lineage>
</organism>
<dbReference type="GO" id="GO:0006457">
    <property type="term" value="P:protein folding"/>
    <property type="evidence" value="ECO:0007669"/>
    <property type="project" value="EnsemblFungi"/>
</dbReference>
<dbReference type="SUPFAM" id="SSF53448">
    <property type="entry name" value="Nucleotide-diphospho-sugar transferases"/>
    <property type="match status" value="1"/>
</dbReference>
<feature type="region of interest" description="Disordered" evidence="1">
    <location>
        <begin position="1"/>
        <end position="86"/>
    </location>
</feature>
<accession>G0VKA6</accession>
<dbReference type="HOGENOM" id="CLU_034560_0_0_1"/>
<feature type="compositionally biased region" description="Polar residues" evidence="1">
    <location>
        <begin position="92"/>
        <end position="109"/>
    </location>
</feature>
<dbReference type="RefSeq" id="XP_003678282.1">
    <property type="nucleotide sequence ID" value="XM_003678234.1"/>
</dbReference>
<dbReference type="InParanoid" id="G0VKA6"/>
<dbReference type="KEGG" id="ncs:NCAS_0I02720"/>
<feature type="region of interest" description="Disordered" evidence="1">
    <location>
        <begin position="92"/>
        <end position="111"/>
    </location>
</feature>
<gene>
    <name evidence="2" type="primary">NCAS0I02720</name>
    <name evidence="2" type="ordered locus">NCAS_0I02720</name>
</gene>
<dbReference type="OrthoDB" id="2014201at2759"/>
<feature type="compositionally biased region" description="Polar residues" evidence="1">
    <location>
        <begin position="9"/>
        <end position="18"/>
    </location>
</feature>
<dbReference type="FunCoup" id="G0VKA6">
    <property type="interactions" value="52"/>
</dbReference>
<dbReference type="AlphaFoldDB" id="G0VKA6"/>
<dbReference type="eggNOG" id="ENOG502R2Z2">
    <property type="taxonomic scope" value="Eukaryota"/>
</dbReference>
<evidence type="ECO:0000256" key="1">
    <source>
        <dbReference type="SAM" id="MobiDB-lite"/>
    </source>
</evidence>
<name>G0VKA6_NAUCA</name>
<dbReference type="OMA" id="CIREYMT"/>
<feature type="region of interest" description="Disordered" evidence="1">
    <location>
        <begin position="137"/>
        <end position="168"/>
    </location>
</feature>
<sequence>MEADKNDSTTHSIENTDVSQDDFSNELAAAIRKSWSEAVPAPEPVTLTSGRYRHPMEERSPIGTPVSSIPGRSAQTPPLPGVDPTIPIQSSLRQQFQQPSTNNSNNGGTDYQLFKHHYSLQDNQRGNSVSDILNDLEINGPADVGSHERQESQMRSMSPQRPPLNTRRSSIQDVQWIRQLLNPRSSFSGASLNEPPSAIRMETPQVGNKKGWVTILKDTSMRSVKSLLVLYHSLQLVGSKYKLYVIYDLMQDVSELRRLDVVLMGTSFSMMDKKWDELSLFWSHLENYDLELSCYLSSNCLILANIDELLDSNEIAEEIDNETCVLLSNETNMEDGTIAPQIIIFRPNREVKMCIDEFFTIYGDINSTEELQLKKRKFKEMTDFDVLKKLFGDTWGHLSAEGYVVTLRQDVPLNETHRIIDFQYLQPWNLGSGGEGYGNLKTDSVCYRWVQIWNDFLAHNK</sequence>
<dbReference type="InterPro" id="IPR029044">
    <property type="entry name" value="Nucleotide-diphossugar_trans"/>
</dbReference>
<dbReference type="GO" id="GO:0051321">
    <property type="term" value="P:meiotic cell cycle"/>
    <property type="evidence" value="ECO:0007669"/>
    <property type="project" value="EnsemblFungi"/>
</dbReference>
<dbReference type="Proteomes" id="UP000001640">
    <property type="component" value="Chromosome 9"/>
</dbReference>
<protein>
    <submittedName>
        <fullName evidence="2">Uncharacterized protein</fullName>
    </submittedName>
</protein>
<reference key="2">
    <citation type="submission" date="2011-08" db="EMBL/GenBank/DDBJ databases">
        <title>Genome sequence of Naumovozyma castellii.</title>
        <authorList>
            <person name="Gordon J.L."/>
            <person name="Armisen D."/>
            <person name="Proux-Wera E."/>
            <person name="OhEigeartaigh S.S."/>
            <person name="Byrne K.P."/>
            <person name="Wolfe K.H."/>
        </authorList>
    </citation>
    <scope>NUCLEOTIDE SEQUENCE</scope>
    <source>
        <strain>Type strain:CBS 4309</strain>
    </source>
</reference>
<evidence type="ECO:0000313" key="2">
    <source>
        <dbReference type="EMBL" id="CCC71940.1"/>
    </source>
</evidence>
<dbReference type="Gene3D" id="3.90.550.10">
    <property type="entry name" value="Spore Coat Polysaccharide Biosynthesis Protein SpsA, Chain A"/>
    <property type="match status" value="1"/>
</dbReference>
<evidence type="ECO:0000313" key="3">
    <source>
        <dbReference type="Proteomes" id="UP000001640"/>
    </source>
</evidence>